<dbReference type="InterPro" id="IPR011990">
    <property type="entry name" value="TPR-like_helical_dom_sf"/>
</dbReference>
<dbReference type="PROSITE" id="PS50005">
    <property type="entry name" value="TPR"/>
    <property type="match status" value="1"/>
</dbReference>
<dbReference type="SUPFAM" id="SSF48452">
    <property type="entry name" value="TPR-like"/>
    <property type="match status" value="1"/>
</dbReference>
<evidence type="ECO:0000313" key="4">
    <source>
        <dbReference type="Proteomes" id="UP000561681"/>
    </source>
</evidence>
<dbReference type="InterPro" id="IPR019734">
    <property type="entry name" value="TPR_rpt"/>
</dbReference>
<keyword evidence="1" id="KW-0802">TPR repeat</keyword>
<feature type="repeat" description="TPR" evidence="1">
    <location>
        <begin position="145"/>
        <end position="178"/>
    </location>
</feature>
<proteinExistence type="predicted"/>
<dbReference type="AlphaFoldDB" id="A0A7W7IV55"/>
<protein>
    <submittedName>
        <fullName evidence="3">Tetratricopeptide (TPR) repeat protein</fullName>
    </submittedName>
</protein>
<dbReference type="SMART" id="SM00028">
    <property type="entry name" value="TPR"/>
    <property type="match status" value="3"/>
</dbReference>
<reference evidence="3 4" key="1">
    <citation type="submission" date="2020-08" db="EMBL/GenBank/DDBJ databases">
        <title>Functional genomics of gut bacteria from endangered species of beetles.</title>
        <authorList>
            <person name="Carlos-Shanley C."/>
        </authorList>
    </citation>
    <scope>NUCLEOTIDE SEQUENCE [LARGE SCALE GENOMIC DNA]</scope>
    <source>
        <strain evidence="3 4">S00142</strain>
    </source>
</reference>
<feature type="signal peptide" evidence="2">
    <location>
        <begin position="1"/>
        <end position="36"/>
    </location>
</feature>
<feature type="chain" id="PRO_5030759854" evidence="2">
    <location>
        <begin position="37"/>
        <end position="299"/>
    </location>
</feature>
<dbReference type="Gene3D" id="1.25.40.10">
    <property type="entry name" value="Tetratricopeptide repeat domain"/>
    <property type="match status" value="1"/>
</dbReference>
<evidence type="ECO:0000256" key="2">
    <source>
        <dbReference type="SAM" id="SignalP"/>
    </source>
</evidence>
<name>A0A7W7IV55_9FLAO</name>
<accession>A0A7W7IV55</accession>
<keyword evidence="4" id="KW-1185">Reference proteome</keyword>
<comment type="caution">
    <text evidence="3">The sequence shown here is derived from an EMBL/GenBank/DDBJ whole genome shotgun (WGS) entry which is preliminary data.</text>
</comment>
<dbReference type="EMBL" id="JACHLD010000001">
    <property type="protein sequence ID" value="MBB4801161.1"/>
    <property type="molecule type" value="Genomic_DNA"/>
</dbReference>
<evidence type="ECO:0000313" key="3">
    <source>
        <dbReference type="EMBL" id="MBB4801161.1"/>
    </source>
</evidence>
<evidence type="ECO:0000256" key="1">
    <source>
        <dbReference type="PROSITE-ProRule" id="PRU00339"/>
    </source>
</evidence>
<sequence>MKSIYLNGLYNFKQSNLSMKKIFTLLVLVCVSQVFAQDKIQFDKKFVQSEDKWVAFSADSTGSHPYGFIYIDSQAGLTFDYEGTFKIDPTGKFIPKRREIDGQMKYRLQPNNVLVAFIPDSKFSELNIPKVPEWLKSYKTDEGSVDRLYRWGFMYNGWNECEKALEYLEKAQEIDPEYKGLRVELAYSYNCLKQYQKAVDILKIALKKEPLDAYINKELIYAETKNGNLKEAEDICRKVFKEVSDKTYNAENAYNILQAYYIKKDIKNFNNWFSEANSYLMSNQQIKPLAEQMNAELKQ</sequence>
<gene>
    <name evidence="3" type="ORF">HNP37_001200</name>
</gene>
<organism evidence="3 4">
    <name type="scientific">Flavobacterium nitrogenifigens</name>
    <dbReference type="NCBI Taxonomy" id="1617283"/>
    <lineage>
        <taxon>Bacteria</taxon>
        <taxon>Pseudomonadati</taxon>
        <taxon>Bacteroidota</taxon>
        <taxon>Flavobacteriia</taxon>
        <taxon>Flavobacteriales</taxon>
        <taxon>Flavobacteriaceae</taxon>
        <taxon>Flavobacterium</taxon>
    </lineage>
</organism>
<keyword evidence="2" id="KW-0732">Signal</keyword>
<dbReference type="Proteomes" id="UP000561681">
    <property type="component" value="Unassembled WGS sequence"/>
</dbReference>
<dbReference type="RefSeq" id="WP_184159371.1">
    <property type="nucleotide sequence ID" value="NZ_JACHLD010000001.1"/>
</dbReference>